<organism evidence="2 3">
    <name type="scientific">Biomphalaria glabrata</name>
    <name type="common">Bloodfluke planorb</name>
    <name type="synonym">Freshwater snail</name>
    <dbReference type="NCBI Taxonomy" id="6526"/>
    <lineage>
        <taxon>Eukaryota</taxon>
        <taxon>Metazoa</taxon>
        <taxon>Spiralia</taxon>
        <taxon>Lophotrochozoa</taxon>
        <taxon>Mollusca</taxon>
        <taxon>Gastropoda</taxon>
        <taxon>Heterobranchia</taxon>
        <taxon>Euthyneura</taxon>
        <taxon>Panpulmonata</taxon>
        <taxon>Hygrophila</taxon>
        <taxon>Lymnaeoidea</taxon>
        <taxon>Planorbidae</taxon>
        <taxon>Biomphalaria</taxon>
    </lineage>
</organism>
<name>A0A9W3A3J7_BIOGL</name>
<reference evidence="3" key="1">
    <citation type="submission" date="2025-08" db="UniProtKB">
        <authorList>
            <consortium name="RefSeq"/>
        </authorList>
    </citation>
    <scope>IDENTIFICATION</scope>
</reference>
<protein>
    <submittedName>
        <fullName evidence="3">Uncharacterized protein LOC129925699</fullName>
    </submittedName>
</protein>
<dbReference type="GeneID" id="129925699"/>
<feature type="transmembrane region" description="Helical" evidence="1">
    <location>
        <begin position="12"/>
        <end position="31"/>
    </location>
</feature>
<dbReference type="OrthoDB" id="10018185at2759"/>
<accession>A0A9W3A3J7</accession>
<gene>
    <name evidence="3" type="primary">LOC129925699</name>
</gene>
<sequence length="111" mass="13276">MYSLMPTYVQLILLKMRNIIFILSLLIIQVLRYTPHFRSLSLWLEYFFWLVTGFKFHPKCHHIVAYPVDISCAFQKEKSIFPFAYRTHAHCDSKCMCFAWLVVQCVCLCMK</sequence>
<keyword evidence="1" id="KW-0812">Transmembrane</keyword>
<keyword evidence="2" id="KW-1185">Reference proteome</keyword>
<evidence type="ECO:0000313" key="3">
    <source>
        <dbReference type="RefSeq" id="XP_055881754.1"/>
    </source>
</evidence>
<dbReference type="AlphaFoldDB" id="A0A9W3A3J7"/>
<proteinExistence type="predicted"/>
<evidence type="ECO:0000313" key="2">
    <source>
        <dbReference type="Proteomes" id="UP001165740"/>
    </source>
</evidence>
<keyword evidence="1" id="KW-0472">Membrane</keyword>
<keyword evidence="1" id="KW-1133">Transmembrane helix</keyword>
<evidence type="ECO:0000256" key="1">
    <source>
        <dbReference type="SAM" id="Phobius"/>
    </source>
</evidence>
<dbReference type="RefSeq" id="XP_055881754.1">
    <property type="nucleotide sequence ID" value="XM_056025779.1"/>
</dbReference>
<dbReference type="Proteomes" id="UP001165740">
    <property type="component" value="Chromosome 4"/>
</dbReference>